<protein>
    <recommendedName>
        <fullName evidence="8">Membrane fusion protein biotin-lipoyl like domain-containing protein</fullName>
    </recommendedName>
</protein>
<evidence type="ECO:0000259" key="5">
    <source>
        <dbReference type="Pfam" id="PF25954"/>
    </source>
</evidence>
<dbReference type="Pfam" id="PF25917">
    <property type="entry name" value="BSH_RND"/>
    <property type="match status" value="1"/>
</dbReference>
<feature type="coiled-coil region" evidence="3">
    <location>
        <begin position="281"/>
        <end position="341"/>
    </location>
</feature>
<accession>A0A2M7D9R7</accession>
<dbReference type="PANTHER" id="PTHR32347:SF23">
    <property type="entry name" value="BLL5650 PROTEIN"/>
    <property type="match status" value="1"/>
</dbReference>
<dbReference type="InterPro" id="IPR050465">
    <property type="entry name" value="UPF0194_transport"/>
</dbReference>
<evidence type="ECO:0000256" key="3">
    <source>
        <dbReference type="SAM" id="Coils"/>
    </source>
</evidence>
<dbReference type="Gene3D" id="6.20.50.140">
    <property type="match status" value="1"/>
</dbReference>
<dbReference type="Gene3D" id="2.40.30.170">
    <property type="match status" value="1"/>
</dbReference>
<dbReference type="Pfam" id="PF25954">
    <property type="entry name" value="Beta-barrel_RND_2"/>
    <property type="match status" value="1"/>
</dbReference>
<organism evidence="6 7">
    <name type="scientific">Candidatus Nealsonbacteria bacterium CG02_land_8_20_14_3_00_37_10</name>
    <dbReference type="NCBI Taxonomy" id="1974699"/>
    <lineage>
        <taxon>Bacteria</taxon>
        <taxon>Candidatus Nealsoniibacteriota</taxon>
    </lineage>
</organism>
<evidence type="ECO:0000313" key="7">
    <source>
        <dbReference type="Proteomes" id="UP000230864"/>
    </source>
</evidence>
<comment type="subcellular location">
    <subcellularLocation>
        <location evidence="1">Cell envelope</location>
    </subcellularLocation>
</comment>
<dbReference type="Gene3D" id="2.40.50.100">
    <property type="match status" value="1"/>
</dbReference>
<dbReference type="GO" id="GO:0030313">
    <property type="term" value="C:cell envelope"/>
    <property type="evidence" value="ECO:0007669"/>
    <property type="project" value="UniProtKB-SubCell"/>
</dbReference>
<evidence type="ECO:0000259" key="4">
    <source>
        <dbReference type="Pfam" id="PF25917"/>
    </source>
</evidence>
<dbReference type="Proteomes" id="UP000230864">
    <property type="component" value="Unassembled WGS sequence"/>
</dbReference>
<evidence type="ECO:0008006" key="8">
    <source>
        <dbReference type="Google" id="ProtNLM"/>
    </source>
</evidence>
<evidence type="ECO:0000256" key="1">
    <source>
        <dbReference type="ARBA" id="ARBA00004196"/>
    </source>
</evidence>
<feature type="domain" description="CusB-like beta-barrel" evidence="5">
    <location>
        <begin position="378"/>
        <end position="418"/>
    </location>
</feature>
<dbReference type="InterPro" id="IPR058625">
    <property type="entry name" value="MdtA-like_BSH"/>
</dbReference>
<dbReference type="AlphaFoldDB" id="A0A2M7D9R7"/>
<feature type="domain" description="Multidrug resistance protein MdtA-like barrel-sandwich hybrid" evidence="4">
    <location>
        <begin position="58"/>
        <end position="370"/>
    </location>
</feature>
<dbReference type="SUPFAM" id="SSF111369">
    <property type="entry name" value="HlyD-like secretion proteins"/>
    <property type="match status" value="1"/>
</dbReference>
<name>A0A2M7D9R7_9BACT</name>
<proteinExistence type="predicted"/>
<dbReference type="InterPro" id="IPR058792">
    <property type="entry name" value="Beta-barrel_RND_2"/>
</dbReference>
<dbReference type="PANTHER" id="PTHR32347">
    <property type="entry name" value="EFFLUX SYSTEM COMPONENT YKNX-RELATED"/>
    <property type="match status" value="1"/>
</dbReference>
<evidence type="ECO:0000256" key="2">
    <source>
        <dbReference type="ARBA" id="ARBA00023054"/>
    </source>
</evidence>
<dbReference type="EMBL" id="PETZ01000020">
    <property type="protein sequence ID" value="PIV45183.1"/>
    <property type="molecule type" value="Genomic_DNA"/>
</dbReference>
<keyword evidence="2 3" id="KW-0175">Coiled coil</keyword>
<evidence type="ECO:0000313" key="6">
    <source>
        <dbReference type="EMBL" id="PIV45183.1"/>
    </source>
</evidence>
<sequence>MNKKIILIIVIIVLLAIGVYQVFLKEKKPEFTLIEVVRGNIAQEIFASGQVRKGEKINLTFKNAGRIEKIYAELGDDIEQGQELAELDTTDLYLQLQEARISLELAQLNLDKLLAGASPEEIKITETQVENAQISLRIAGENLKNSYEAAITVLDDSHPQIYNALDFVKEFVEEYVAVYDQDGRRIISIRDEIESVEEEAKLYLEIAKKDSASNKDVEDALLIMRSSLEKTFNNLETIREITDESAVYRNKVSAADKSSLDTQKTNINGALGNVIGVQQTISSMELSLETAKINLQETENRLDLIRAETRQIDIDLYETQIKQAQTQVQFYENQLQQSKLISPVQGKIIEIKKRVGELVQSTMQDAVMVILPAVPYEIKINIYEEDVVKINVGNSVEITLVAFPGETFEGKIISISPAEKIIDGVVYYETTIGFEEVPEGIKLGMTADVVIQADLKENVLVIPRDVIQRKEGKTIVEIFKDGLSIEEKEIGIGLRGNNDMVQVLSGLEEGEKVIQR</sequence>
<reference evidence="7" key="1">
    <citation type="submission" date="2017-09" db="EMBL/GenBank/DDBJ databases">
        <title>Depth-based differentiation of microbial function through sediment-hosted aquifers and enrichment of novel symbionts in the deep terrestrial subsurface.</title>
        <authorList>
            <person name="Probst A.J."/>
            <person name="Ladd B."/>
            <person name="Jarett J.K."/>
            <person name="Geller-Mcgrath D.E."/>
            <person name="Sieber C.M.K."/>
            <person name="Emerson J.B."/>
            <person name="Anantharaman K."/>
            <person name="Thomas B.C."/>
            <person name="Malmstrom R."/>
            <person name="Stieglmeier M."/>
            <person name="Klingl A."/>
            <person name="Woyke T."/>
            <person name="Ryan C.M."/>
            <person name="Banfield J.F."/>
        </authorList>
    </citation>
    <scope>NUCLEOTIDE SEQUENCE [LARGE SCALE GENOMIC DNA]</scope>
</reference>
<gene>
    <name evidence="6" type="ORF">COS25_01160</name>
</gene>
<comment type="caution">
    <text evidence="6">The sequence shown here is derived from an EMBL/GenBank/DDBJ whole genome shotgun (WGS) entry which is preliminary data.</text>
</comment>